<evidence type="ECO:0000313" key="2">
    <source>
        <dbReference type="Proteomes" id="UP000790709"/>
    </source>
</evidence>
<organism evidence="1 2">
    <name type="scientific">Leucogyrophana mollusca</name>
    <dbReference type="NCBI Taxonomy" id="85980"/>
    <lineage>
        <taxon>Eukaryota</taxon>
        <taxon>Fungi</taxon>
        <taxon>Dikarya</taxon>
        <taxon>Basidiomycota</taxon>
        <taxon>Agaricomycotina</taxon>
        <taxon>Agaricomycetes</taxon>
        <taxon>Agaricomycetidae</taxon>
        <taxon>Boletales</taxon>
        <taxon>Boletales incertae sedis</taxon>
        <taxon>Leucogyrophana</taxon>
    </lineage>
</organism>
<dbReference type="Proteomes" id="UP000790709">
    <property type="component" value="Unassembled WGS sequence"/>
</dbReference>
<comment type="caution">
    <text evidence="1">The sequence shown here is derived from an EMBL/GenBank/DDBJ whole genome shotgun (WGS) entry which is preliminary data.</text>
</comment>
<keyword evidence="2" id="KW-1185">Reference proteome</keyword>
<gene>
    <name evidence="1" type="ORF">BV22DRAFT_1039804</name>
</gene>
<name>A0ACB8B5G0_9AGAM</name>
<sequence length="400" mass="43353">MSRQDKATTERHTKILRELVKQPENKVCADCKRNDPRWASWNLGVFLCIRCSGIHRGMGTHISRVKSVDLDIWTPEQMESIQKWGNRRANLYWEAHLKAGHVPPDHKMESFVRSKYESRRWALEGPPPTDPATLEGQSEQSDPTLIAEQPPPVVSQPHRTSHSVSNSISTRGAMAASPSLQASFATNQPQSRQLLSAAVADRNRTSQPPLLSMDPPATQATPQPPPQDELFSLDFHNPTPTKPGSPQPSKDVKQDILSLFSSPPASVPAATQPASATTFGQFTSASQPQSPWDQFGSAQTQQQPQGQSTSMMGSSGTGMWGATSGWSAPPIPPAQGNMWGSPTVSQPQAPIQQMNALHSTDIWGSSASGTGTTGDIFGSSQTATAQKKDDVFGDLWGDFQ</sequence>
<evidence type="ECO:0000313" key="1">
    <source>
        <dbReference type="EMBL" id="KAH7920494.1"/>
    </source>
</evidence>
<dbReference type="EMBL" id="MU266576">
    <property type="protein sequence ID" value="KAH7920494.1"/>
    <property type="molecule type" value="Genomic_DNA"/>
</dbReference>
<protein>
    <submittedName>
        <fullName evidence="1">ArfGap-domain-containing protein</fullName>
    </submittedName>
</protein>
<proteinExistence type="predicted"/>
<reference evidence="1" key="1">
    <citation type="journal article" date="2021" name="New Phytol.">
        <title>Evolutionary innovations through gain and loss of genes in the ectomycorrhizal Boletales.</title>
        <authorList>
            <person name="Wu G."/>
            <person name="Miyauchi S."/>
            <person name="Morin E."/>
            <person name="Kuo A."/>
            <person name="Drula E."/>
            <person name="Varga T."/>
            <person name="Kohler A."/>
            <person name="Feng B."/>
            <person name="Cao Y."/>
            <person name="Lipzen A."/>
            <person name="Daum C."/>
            <person name="Hundley H."/>
            <person name="Pangilinan J."/>
            <person name="Johnson J."/>
            <person name="Barry K."/>
            <person name="LaButti K."/>
            <person name="Ng V."/>
            <person name="Ahrendt S."/>
            <person name="Min B."/>
            <person name="Choi I.G."/>
            <person name="Park H."/>
            <person name="Plett J.M."/>
            <person name="Magnuson J."/>
            <person name="Spatafora J.W."/>
            <person name="Nagy L.G."/>
            <person name="Henrissat B."/>
            <person name="Grigoriev I.V."/>
            <person name="Yang Z.L."/>
            <person name="Xu J."/>
            <person name="Martin F.M."/>
        </authorList>
    </citation>
    <scope>NUCLEOTIDE SEQUENCE</scope>
    <source>
        <strain evidence="1">KUC20120723A-06</strain>
    </source>
</reference>
<accession>A0ACB8B5G0</accession>